<keyword evidence="2" id="KW-1185">Reference proteome</keyword>
<dbReference type="PANTHER" id="PTHR31366:SF2">
    <property type="entry name" value="UPF0739 PROTEIN C1ORF74"/>
    <property type="match status" value="1"/>
</dbReference>
<dbReference type="EMBL" id="KK583206">
    <property type="protein sequence ID" value="KDO29398.1"/>
    <property type="molecule type" value="Genomic_DNA"/>
</dbReference>
<dbReference type="VEuPathDB" id="FungiDB:SPRG_05935"/>
<organism evidence="1 2">
    <name type="scientific">Saprolegnia parasitica (strain CBS 223.65)</name>
    <dbReference type="NCBI Taxonomy" id="695850"/>
    <lineage>
        <taxon>Eukaryota</taxon>
        <taxon>Sar</taxon>
        <taxon>Stramenopiles</taxon>
        <taxon>Oomycota</taxon>
        <taxon>Saprolegniomycetes</taxon>
        <taxon>Saprolegniales</taxon>
        <taxon>Saprolegniaceae</taxon>
        <taxon>Saprolegnia</taxon>
    </lineage>
</organism>
<gene>
    <name evidence="1" type="ORF">SPRG_05935</name>
</gene>
<dbReference type="RefSeq" id="XP_012199900.1">
    <property type="nucleotide sequence ID" value="XM_012344510.1"/>
</dbReference>
<accession>A0A067CFW6</accession>
<dbReference type="InterPro" id="IPR027850">
    <property type="entry name" value="DUF4504"/>
</dbReference>
<reference evidence="1 2" key="1">
    <citation type="journal article" date="2013" name="PLoS Genet.">
        <title>Distinctive expansion of potential virulence genes in the genome of the oomycete fish pathogen Saprolegnia parasitica.</title>
        <authorList>
            <person name="Jiang R.H."/>
            <person name="de Bruijn I."/>
            <person name="Haas B.J."/>
            <person name="Belmonte R."/>
            <person name="Lobach L."/>
            <person name="Christie J."/>
            <person name="van den Ackerveken G."/>
            <person name="Bottin A."/>
            <person name="Bulone V."/>
            <person name="Diaz-Moreno S.M."/>
            <person name="Dumas B."/>
            <person name="Fan L."/>
            <person name="Gaulin E."/>
            <person name="Govers F."/>
            <person name="Grenville-Briggs L.J."/>
            <person name="Horner N.R."/>
            <person name="Levin J.Z."/>
            <person name="Mammella M."/>
            <person name="Meijer H.J."/>
            <person name="Morris P."/>
            <person name="Nusbaum C."/>
            <person name="Oome S."/>
            <person name="Phillips A.J."/>
            <person name="van Rooyen D."/>
            <person name="Rzeszutek E."/>
            <person name="Saraiva M."/>
            <person name="Secombes C.J."/>
            <person name="Seidl M.F."/>
            <person name="Snel B."/>
            <person name="Stassen J.H."/>
            <person name="Sykes S."/>
            <person name="Tripathy S."/>
            <person name="van den Berg H."/>
            <person name="Vega-Arreguin J.C."/>
            <person name="Wawra S."/>
            <person name="Young S.K."/>
            <person name="Zeng Q."/>
            <person name="Dieguez-Uribeondo J."/>
            <person name="Russ C."/>
            <person name="Tyler B.M."/>
            <person name="van West P."/>
        </authorList>
    </citation>
    <scope>NUCLEOTIDE SEQUENCE [LARGE SCALE GENOMIC DNA]</scope>
    <source>
        <strain evidence="1 2">CBS 223.65</strain>
    </source>
</reference>
<dbReference type="OrthoDB" id="63594at2759"/>
<sequence>MASIAGTPASLAATFGLVARFLKDDDHSACRIASKAIDGLYRDCGRQLPACSARVRRQILDAITTHAHTLPKKVRWPSKVIAALANDLFLVVTGVRTGCLDLAGCDLIRAVYLDDDLFFVHAPILCRTLVKDLASCWASRLCIDVTPSSSSTAPTILSPPPLTLAAFASTLVTALTWSTSPHRVFALTPLLQRCLSPSPIAIAGLLLDYPVLYWHANPRAVRGNTLGLVPLVLYRVTLDVEGATLSVAQFSAPQALHRARVLRARCRRRTPSGQLLCVVSSPCVLASVSL</sequence>
<dbReference type="Proteomes" id="UP000030745">
    <property type="component" value="Unassembled WGS sequence"/>
</dbReference>
<dbReference type="AlphaFoldDB" id="A0A067CFW6"/>
<protein>
    <submittedName>
        <fullName evidence="1">Uncharacterized protein</fullName>
    </submittedName>
</protein>
<dbReference type="Pfam" id="PF14953">
    <property type="entry name" value="DUF4504"/>
    <property type="match status" value="1"/>
</dbReference>
<evidence type="ECO:0000313" key="2">
    <source>
        <dbReference type="Proteomes" id="UP000030745"/>
    </source>
</evidence>
<evidence type="ECO:0000313" key="1">
    <source>
        <dbReference type="EMBL" id="KDO29398.1"/>
    </source>
</evidence>
<dbReference type="KEGG" id="spar:SPRG_05935"/>
<proteinExistence type="predicted"/>
<dbReference type="PANTHER" id="PTHR31366">
    <property type="entry name" value="UPF0739 PROTEIN C1ORF74"/>
    <property type="match status" value="1"/>
</dbReference>
<name>A0A067CFW6_SAPPC</name>
<dbReference type="GeneID" id="24128308"/>
<dbReference type="OMA" id="YPVLYWH"/>